<reference evidence="1" key="1">
    <citation type="journal article" date="2023" name="Front. Microbiol.">
        <title>Phylogeography and host specificity of Pasteurellaceae pathogenic to sea-farmed fish in the north-east Atlantic.</title>
        <authorList>
            <person name="Gulla S."/>
            <person name="Colquhoun D.J."/>
            <person name="Olsen A.B."/>
            <person name="Spilsberg B."/>
            <person name="Lagesen K."/>
            <person name="Aakesson C.P."/>
            <person name="Strom S."/>
            <person name="Manji F."/>
            <person name="Birkbeck T.H."/>
            <person name="Nilsen H.K."/>
        </authorList>
    </citation>
    <scope>NUCLEOTIDE SEQUENCE</scope>
    <source>
        <strain evidence="1">98B1</strain>
    </source>
</reference>
<comment type="caution">
    <text evidence="1">The sequence shown here is derived from an EMBL/GenBank/DDBJ whole genome shotgun (WGS) entry which is preliminary data.</text>
</comment>
<gene>
    <name evidence="1" type="ORF">QJU97_08125</name>
</gene>
<accession>A0AAJ6NEP3</accession>
<dbReference type="EMBL" id="JASAYT010000026">
    <property type="protein sequence ID" value="MDP8175421.1"/>
    <property type="molecule type" value="Genomic_DNA"/>
</dbReference>
<organism evidence="1 2">
    <name type="scientific">Phocoenobacter skyensis</name>
    <dbReference type="NCBI Taxonomy" id="97481"/>
    <lineage>
        <taxon>Bacteria</taxon>
        <taxon>Pseudomonadati</taxon>
        <taxon>Pseudomonadota</taxon>
        <taxon>Gammaproteobacteria</taxon>
        <taxon>Pasteurellales</taxon>
        <taxon>Pasteurellaceae</taxon>
        <taxon>Phocoenobacter</taxon>
    </lineage>
</organism>
<dbReference type="RefSeq" id="WP_306376328.1">
    <property type="nucleotide sequence ID" value="NZ_JASAYT010000026.1"/>
</dbReference>
<evidence type="ECO:0000313" key="1">
    <source>
        <dbReference type="EMBL" id="MDP8175421.1"/>
    </source>
</evidence>
<proteinExistence type="predicted"/>
<protein>
    <submittedName>
        <fullName evidence="1">DUF3164 family protein</fullName>
    </submittedName>
</protein>
<dbReference type="AlphaFoldDB" id="A0AAJ6NEP3"/>
<sequence length="206" mass="23559">MSKHFTIDGKYFWKNAKGQLIPDANVKEIDKERDDLVRILISQALAVQKHLRQFKTQVLDDMGAFVELSAEKYNANIGGRKGNVTLFTYDGEYKVQIAVAEHICFDERIHAAKHLIDECLHDWSEGSKPELKVLIDNAFQVDKEGNLSTSRILSLRRVNIDDERWNNAMQAISDSIQIVGSKDYVRFYQRDKNGKYNPISLDIAGV</sequence>
<dbReference type="InterPro" id="IPR021505">
    <property type="entry name" value="Phage_B3_Orf6"/>
</dbReference>
<dbReference type="Pfam" id="PF11363">
    <property type="entry name" value="DUF3164"/>
    <property type="match status" value="1"/>
</dbReference>
<dbReference type="Proteomes" id="UP001231736">
    <property type="component" value="Unassembled WGS sequence"/>
</dbReference>
<evidence type="ECO:0000313" key="2">
    <source>
        <dbReference type="Proteomes" id="UP001231736"/>
    </source>
</evidence>
<name>A0AAJ6NEP3_9PAST</name>